<organism evidence="4 5">
    <name type="scientific">Propioniciclava tarda</name>
    <dbReference type="NCBI Taxonomy" id="433330"/>
    <lineage>
        <taxon>Bacteria</taxon>
        <taxon>Bacillati</taxon>
        <taxon>Actinomycetota</taxon>
        <taxon>Actinomycetes</taxon>
        <taxon>Propionibacteriales</taxon>
        <taxon>Propionibacteriaceae</taxon>
        <taxon>Propioniciclava</taxon>
    </lineage>
</organism>
<evidence type="ECO:0000313" key="5">
    <source>
        <dbReference type="Proteomes" id="UP000291933"/>
    </source>
</evidence>
<dbReference type="GO" id="GO:0005615">
    <property type="term" value="C:extracellular space"/>
    <property type="evidence" value="ECO:0007669"/>
    <property type="project" value="InterPro"/>
</dbReference>
<dbReference type="GO" id="GO:0004867">
    <property type="term" value="F:serine-type endopeptidase inhibitor activity"/>
    <property type="evidence" value="ECO:0007669"/>
    <property type="project" value="InterPro"/>
</dbReference>
<dbReference type="PROSITE" id="PS51257">
    <property type="entry name" value="PROKAR_LIPOPROTEIN"/>
    <property type="match status" value="1"/>
</dbReference>
<accession>A0A4Q9KIV3</accession>
<dbReference type="SUPFAM" id="SSF56574">
    <property type="entry name" value="Serpins"/>
    <property type="match status" value="1"/>
</dbReference>
<dbReference type="InterPro" id="IPR023796">
    <property type="entry name" value="Serpin_dom"/>
</dbReference>
<feature type="signal peptide" evidence="2">
    <location>
        <begin position="1"/>
        <end position="19"/>
    </location>
</feature>
<comment type="similarity">
    <text evidence="1">Belongs to the serpin family.</text>
</comment>
<protein>
    <submittedName>
        <fullName evidence="4">Serpin family protein</fullName>
    </submittedName>
</protein>
<keyword evidence="2" id="KW-0732">Signal</keyword>
<dbReference type="RefSeq" id="WP_131172595.1">
    <property type="nucleotide sequence ID" value="NZ_FXTL01000014.1"/>
</dbReference>
<evidence type="ECO:0000256" key="1">
    <source>
        <dbReference type="RuleBase" id="RU000411"/>
    </source>
</evidence>
<evidence type="ECO:0000256" key="2">
    <source>
        <dbReference type="SAM" id="SignalP"/>
    </source>
</evidence>
<dbReference type="PANTHER" id="PTHR11461:SF211">
    <property type="entry name" value="GH10112P-RELATED"/>
    <property type="match status" value="1"/>
</dbReference>
<sequence length="412" mass="43557">MNRRQLLALATALSGAWLAGCSGTPVTKNQLADAVVPPPDASAPQLTPIDAFADALNRRLAPKATNLVWSPWSVAMMLAMLRDGAGGATASEFDKLLHADATFDARLADGWRRMAHATGEPLHAGNAVWAQAGPTWKQPFRDKLTALAASLKVVDFTMSPATVEREINAWVSDRTAQKIPELLNGDVDASTRMVLVNAVHFKAPWQVEFAEAPGGDFRTPTKTVQTPYLQGNESFEGYRGGGWTAATVPCQNGEFDLVVALADDPAVAPSACPWPVLTDSAAASGPASAHALVSLTMPAWKLRYRAKLEQILAAAGIPTAFDPTRADFSAMTADEPLYVGFVVHQATIEVTAKGIEAAAATAAGMRASGAAAEPVPLRLDRPFAYALVHRATRTPLFVGQVADPTAQESELA</sequence>
<dbReference type="InterPro" id="IPR000215">
    <property type="entry name" value="Serpin_fam"/>
</dbReference>
<dbReference type="AlphaFoldDB" id="A0A4Q9KIV3"/>
<dbReference type="InterPro" id="IPR042185">
    <property type="entry name" value="Serpin_sf_2"/>
</dbReference>
<comment type="caution">
    <text evidence="4">The sequence shown here is derived from an EMBL/GenBank/DDBJ whole genome shotgun (WGS) entry which is preliminary data.</text>
</comment>
<feature type="domain" description="Serpin" evidence="3">
    <location>
        <begin position="53"/>
        <end position="404"/>
    </location>
</feature>
<evidence type="ECO:0000259" key="3">
    <source>
        <dbReference type="SMART" id="SM00093"/>
    </source>
</evidence>
<feature type="chain" id="PRO_5038686714" evidence="2">
    <location>
        <begin position="20"/>
        <end position="412"/>
    </location>
</feature>
<evidence type="ECO:0000313" key="4">
    <source>
        <dbReference type="EMBL" id="TBT94352.1"/>
    </source>
</evidence>
<reference evidence="4 5" key="1">
    <citation type="submission" date="2019-01" db="EMBL/GenBank/DDBJ databases">
        <title>Lactibacter flavus gen. nov., sp. nov., a novel bacterium of the family Propionibacteriaceae isolated from raw milk and dairy products.</title>
        <authorList>
            <person name="Huptas C."/>
            <person name="Wenning M."/>
            <person name="Breitenwieser F."/>
            <person name="Doll E."/>
            <person name="Von Neubeck M."/>
            <person name="Busse H.-J."/>
            <person name="Scherer S."/>
        </authorList>
    </citation>
    <scope>NUCLEOTIDE SEQUENCE [LARGE SCALE GENOMIC DNA]</scope>
    <source>
        <strain evidence="5">DSM 22130 / JCM 15804 / WR061</strain>
    </source>
</reference>
<name>A0A4Q9KIV3_PROTD</name>
<dbReference type="InterPro" id="IPR036186">
    <property type="entry name" value="Serpin_sf"/>
</dbReference>
<dbReference type="OrthoDB" id="9764871at2"/>
<dbReference type="Gene3D" id="3.30.497.10">
    <property type="entry name" value="Antithrombin, subunit I, domain 2"/>
    <property type="match status" value="1"/>
</dbReference>
<dbReference type="Gene3D" id="2.30.39.10">
    <property type="entry name" value="Alpha-1-antitrypsin, domain 1"/>
    <property type="match status" value="1"/>
</dbReference>
<proteinExistence type="inferred from homology"/>
<dbReference type="PANTHER" id="PTHR11461">
    <property type="entry name" value="SERINE PROTEASE INHIBITOR, SERPIN"/>
    <property type="match status" value="1"/>
</dbReference>
<gene>
    <name evidence="4" type="ORF">ET996_10920</name>
</gene>
<keyword evidence="5" id="KW-1185">Reference proteome</keyword>
<dbReference type="SMART" id="SM00093">
    <property type="entry name" value="SERPIN"/>
    <property type="match status" value="1"/>
</dbReference>
<dbReference type="EMBL" id="SDMR01000014">
    <property type="protein sequence ID" value="TBT94352.1"/>
    <property type="molecule type" value="Genomic_DNA"/>
</dbReference>
<dbReference type="Proteomes" id="UP000291933">
    <property type="component" value="Unassembled WGS sequence"/>
</dbReference>
<dbReference type="Pfam" id="PF00079">
    <property type="entry name" value="Serpin"/>
    <property type="match status" value="1"/>
</dbReference>
<dbReference type="InterPro" id="IPR042178">
    <property type="entry name" value="Serpin_sf_1"/>
</dbReference>